<dbReference type="Pfam" id="PF08284">
    <property type="entry name" value="RVP_2"/>
    <property type="match status" value="1"/>
</dbReference>
<evidence type="ECO:0000259" key="2">
    <source>
        <dbReference type="Pfam" id="PF03732"/>
    </source>
</evidence>
<name>A0A1U8PVM7_GOSHI</name>
<feature type="region of interest" description="Disordered" evidence="1">
    <location>
        <begin position="194"/>
        <end position="222"/>
    </location>
</feature>
<organism evidence="3 4">
    <name type="scientific">Gossypium hirsutum</name>
    <name type="common">Upland cotton</name>
    <name type="synonym">Gossypium mexicanum</name>
    <dbReference type="NCBI Taxonomy" id="3635"/>
    <lineage>
        <taxon>Eukaryota</taxon>
        <taxon>Viridiplantae</taxon>
        <taxon>Streptophyta</taxon>
        <taxon>Embryophyta</taxon>
        <taxon>Tracheophyta</taxon>
        <taxon>Spermatophyta</taxon>
        <taxon>Magnoliopsida</taxon>
        <taxon>eudicotyledons</taxon>
        <taxon>Gunneridae</taxon>
        <taxon>Pentapetalae</taxon>
        <taxon>rosids</taxon>
        <taxon>malvids</taxon>
        <taxon>Malvales</taxon>
        <taxon>Malvaceae</taxon>
        <taxon>Malvoideae</taxon>
        <taxon>Gossypium</taxon>
    </lineage>
</organism>
<dbReference type="Gene3D" id="2.40.70.10">
    <property type="entry name" value="Acid Proteases"/>
    <property type="match status" value="1"/>
</dbReference>
<keyword evidence="3" id="KW-1185">Reference proteome</keyword>
<protein>
    <recommendedName>
        <fullName evidence="2">Retrotransposon gag domain-containing protein</fullName>
    </recommendedName>
</protein>
<dbReference type="InterPro" id="IPR021109">
    <property type="entry name" value="Peptidase_aspartic_dom_sf"/>
</dbReference>
<dbReference type="InterPro" id="IPR005162">
    <property type="entry name" value="Retrotrans_gag_dom"/>
</dbReference>
<sequence>MSTRGTRGRGRRRGHGGVRAGYLLSEHQPNEGTREVPALPMTEIGSQNRAARDDALSQAMLRILERKLKGAVSLLRGEAYQWWLTIKKGTQVDRLTWEFLKTTFQAKYVCANYVDARRREFLNLTQGDKSVAEYETEFMHLNHYARGIVATEYEGCVQFEDGLRDGLRVLIAPQRERDFVVLVDKARIADEVKRKERHNREKSIGKRDAKPSNSFHRPKKKARADGLIRADVGSTYSYVAYTVTENLRILVENTSNGIIVLSLLGQSVRVNKLFIDVPLEVQGVIFLADLMDLLFREFDLILGMDWLVKHQVSLDCATKRVVLRTEEDEELVVIGELRNYLSNVISALRAKKLVRKGCKAYLAYIRVYESKGSSIKDIKTVKDFSNIFPNELPRLPPSLEVEFGIELLPSTALVSISPYRMEPKELVELKAQIQELLD</sequence>
<dbReference type="PANTHER" id="PTHR15503">
    <property type="entry name" value="LDOC1 RELATED"/>
    <property type="match status" value="1"/>
</dbReference>
<evidence type="ECO:0000256" key="1">
    <source>
        <dbReference type="SAM" id="MobiDB-lite"/>
    </source>
</evidence>
<evidence type="ECO:0000313" key="3">
    <source>
        <dbReference type="Proteomes" id="UP000818029"/>
    </source>
</evidence>
<gene>
    <name evidence="4" type="primary">LOC107963141</name>
</gene>
<dbReference type="CDD" id="cd00303">
    <property type="entry name" value="retropepsin_like"/>
    <property type="match status" value="1"/>
</dbReference>
<dbReference type="PANTHER" id="PTHR15503:SF45">
    <property type="entry name" value="RNA-DIRECTED DNA POLYMERASE HOMOLOG"/>
    <property type="match status" value="1"/>
</dbReference>
<dbReference type="GeneID" id="107963141"/>
<dbReference type="OrthoDB" id="10435137at2759"/>
<dbReference type="KEGG" id="ghi:107963141"/>
<accession>A0A1U8PVM7</accession>
<dbReference type="PaxDb" id="3635-A0A1U8PVM7"/>
<feature type="domain" description="Retrotransposon gag" evidence="2">
    <location>
        <begin position="71"/>
        <end position="164"/>
    </location>
</feature>
<feature type="region of interest" description="Disordered" evidence="1">
    <location>
        <begin position="1"/>
        <end position="49"/>
    </location>
</feature>
<dbReference type="AlphaFoldDB" id="A0A1U8PVM7"/>
<feature type="compositionally biased region" description="Basic and acidic residues" evidence="1">
    <location>
        <begin position="194"/>
        <end position="210"/>
    </location>
</feature>
<dbReference type="RefSeq" id="XP_016755212.1">
    <property type="nucleotide sequence ID" value="XM_016899723.1"/>
</dbReference>
<dbReference type="Proteomes" id="UP000818029">
    <property type="component" value="Chromosome A06"/>
</dbReference>
<reference evidence="3" key="1">
    <citation type="journal article" date="2020" name="Nat. Genet.">
        <title>Genomic diversifications of five Gossypium allopolyploid species and their impact on cotton improvement.</title>
        <authorList>
            <person name="Chen Z.J."/>
            <person name="Sreedasyam A."/>
            <person name="Ando A."/>
            <person name="Song Q."/>
            <person name="De Santiago L.M."/>
            <person name="Hulse-Kemp A.M."/>
            <person name="Ding M."/>
            <person name="Ye W."/>
            <person name="Kirkbride R.C."/>
            <person name="Jenkins J."/>
            <person name="Plott C."/>
            <person name="Lovell J."/>
            <person name="Lin Y.M."/>
            <person name="Vaughn R."/>
            <person name="Liu B."/>
            <person name="Simpson S."/>
            <person name="Scheffler B.E."/>
            <person name="Wen L."/>
            <person name="Saski C.A."/>
            <person name="Grover C.E."/>
            <person name="Hu G."/>
            <person name="Conover J.L."/>
            <person name="Carlson J.W."/>
            <person name="Shu S."/>
            <person name="Boston L.B."/>
            <person name="Williams M."/>
            <person name="Peterson D.G."/>
            <person name="McGee K."/>
            <person name="Jones D.C."/>
            <person name="Wendel J.F."/>
            <person name="Stelly D.M."/>
            <person name="Grimwood J."/>
            <person name="Schmutz J."/>
        </authorList>
    </citation>
    <scope>NUCLEOTIDE SEQUENCE [LARGE SCALE GENOMIC DNA]</scope>
    <source>
        <strain evidence="3">cv. TM-1</strain>
    </source>
</reference>
<evidence type="ECO:0000313" key="4">
    <source>
        <dbReference type="RefSeq" id="XP_016755212.1"/>
    </source>
</evidence>
<reference evidence="4" key="2">
    <citation type="submission" date="2025-08" db="UniProtKB">
        <authorList>
            <consortium name="RefSeq"/>
        </authorList>
    </citation>
    <scope>IDENTIFICATION</scope>
</reference>
<dbReference type="Pfam" id="PF03732">
    <property type="entry name" value="Retrotrans_gag"/>
    <property type="match status" value="1"/>
</dbReference>
<dbReference type="InterPro" id="IPR032567">
    <property type="entry name" value="RTL1-rel"/>
</dbReference>
<feature type="compositionally biased region" description="Basic residues" evidence="1">
    <location>
        <begin position="1"/>
        <end position="16"/>
    </location>
</feature>
<proteinExistence type="predicted"/>